<dbReference type="Proteomes" id="UP001054252">
    <property type="component" value="Unassembled WGS sequence"/>
</dbReference>
<dbReference type="AlphaFoldDB" id="A0AAV5LXM5"/>
<name>A0AAV5LXM5_9ROSI</name>
<keyword evidence="2" id="KW-1185">Reference proteome</keyword>
<reference evidence="1 2" key="1">
    <citation type="journal article" date="2021" name="Commun. Biol.">
        <title>The genome of Shorea leprosula (Dipterocarpaceae) highlights the ecological relevance of drought in aseasonal tropical rainforests.</title>
        <authorList>
            <person name="Ng K.K.S."/>
            <person name="Kobayashi M.J."/>
            <person name="Fawcett J.A."/>
            <person name="Hatakeyama M."/>
            <person name="Paape T."/>
            <person name="Ng C.H."/>
            <person name="Ang C.C."/>
            <person name="Tnah L.H."/>
            <person name="Lee C.T."/>
            <person name="Nishiyama T."/>
            <person name="Sese J."/>
            <person name="O'Brien M.J."/>
            <person name="Copetti D."/>
            <person name="Mohd Noor M.I."/>
            <person name="Ong R.C."/>
            <person name="Putra M."/>
            <person name="Sireger I.Z."/>
            <person name="Indrioko S."/>
            <person name="Kosugi Y."/>
            <person name="Izuno A."/>
            <person name="Isagi Y."/>
            <person name="Lee S.L."/>
            <person name="Shimizu K.K."/>
        </authorList>
    </citation>
    <scope>NUCLEOTIDE SEQUENCE [LARGE SCALE GENOMIC DNA]</scope>
    <source>
        <strain evidence="1">214</strain>
    </source>
</reference>
<organism evidence="1 2">
    <name type="scientific">Rubroshorea leprosula</name>
    <dbReference type="NCBI Taxonomy" id="152421"/>
    <lineage>
        <taxon>Eukaryota</taxon>
        <taxon>Viridiplantae</taxon>
        <taxon>Streptophyta</taxon>
        <taxon>Embryophyta</taxon>
        <taxon>Tracheophyta</taxon>
        <taxon>Spermatophyta</taxon>
        <taxon>Magnoliopsida</taxon>
        <taxon>eudicotyledons</taxon>
        <taxon>Gunneridae</taxon>
        <taxon>Pentapetalae</taxon>
        <taxon>rosids</taxon>
        <taxon>malvids</taxon>
        <taxon>Malvales</taxon>
        <taxon>Dipterocarpaceae</taxon>
        <taxon>Rubroshorea</taxon>
    </lineage>
</organism>
<accession>A0AAV5LXM5</accession>
<proteinExistence type="predicted"/>
<protein>
    <submittedName>
        <fullName evidence="1">Uncharacterized protein</fullName>
    </submittedName>
</protein>
<comment type="caution">
    <text evidence="1">The sequence shown here is derived from an EMBL/GenBank/DDBJ whole genome shotgun (WGS) entry which is preliminary data.</text>
</comment>
<evidence type="ECO:0000313" key="2">
    <source>
        <dbReference type="Proteomes" id="UP001054252"/>
    </source>
</evidence>
<dbReference type="EMBL" id="BPVZ01000147">
    <property type="protein sequence ID" value="GKV41172.1"/>
    <property type="molecule type" value="Genomic_DNA"/>
</dbReference>
<evidence type="ECO:0000313" key="1">
    <source>
        <dbReference type="EMBL" id="GKV41172.1"/>
    </source>
</evidence>
<gene>
    <name evidence="1" type="ORF">SLEP1_g48740</name>
</gene>
<sequence>MNWCFPSALNLSPTHHVVSRSVTLSVGLSSQSLSFLSSSPLPHSCSNSALISTDLHSDSLQLSTSPSLQPLASAALQCSPLTSS</sequence>